<sequence>MPYGQPGALAMLLDVKVGSDDLFFDLLRFLSVRGLERDPARLGELARSVAEQASAQAD</sequence>
<keyword evidence="1" id="KW-0614">Plasmid</keyword>
<geneLocation type="plasmid" evidence="1">
    <name>SAP2</name>
</geneLocation>
<proteinExistence type="predicted"/>
<dbReference type="EMBL" id="AP017380">
    <property type="protein sequence ID" value="BAU77603.1"/>
    <property type="molecule type" value="Genomic_DNA"/>
</dbReference>
<organism evidence="1">
    <name type="scientific">Streptomyces avermitilis (strain ATCC 31267 / DSM 46492 / JCM 5070 / NBRC 14893 / NCIMB 12804 / NRRL 8165 / MA-4680)</name>
    <dbReference type="NCBI Taxonomy" id="227882"/>
    <lineage>
        <taxon>Bacteria</taxon>
        <taxon>Bacillati</taxon>
        <taxon>Actinomycetota</taxon>
        <taxon>Actinomycetes</taxon>
        <taxon>Kitasatosporales</taxon>
        <taxon>Streptomycetaceae</taxon>
        <taxon>Streptomyces</taxon>
    </lineage>
</organism>
<name>A0A143T0R4_STRAW</name>
<gene>
    <name evidence="1" type="ORF">SAVERM_2p160</name>
</gene>
<reference evidence="1" key="1">
    <citation type="submission" date="2016-03" db="EMBL/GenBank/DDBJ databases">
        <title>Complete sequence of the second linear plasmid SAP2 of Streptomyces avermitilis.</title>
        <authorList>
            <person name="Ikeda H."/>
        </authorList>
    </citation>
    <scope>NUCLEOTIDE SEQUENCE</scope>
    <source>
        <strain evidence="1">MA-4680</strain>
        <plasmid evidence="1">SAP2</plasmid>
    </source>
</reference>
<evidence type="ECO:0000313" key="1">
    <source>
        <dbReference type="EMBL" id="BAU77603.1"/>
    </source>
</evidence>
<dbReference type="AlphaFoldDB" id="A0A143T0R4"/>
<accession>A0A143T0R4</accession>
<protein>
    <submittedName>
        <fullName evidence="1">Uncharacterized protein</fullName>
    </submittedName>
</protein>